<dbReference type="GO" id="GO:0006094">
    <property type="term" value="P:gluconeogenesis"/>
    <property type="evidence" value="ECO:0007669"/>
    <property type="project" value="TreeGrafter"/>
</dbReference>
<dbReference type="Pfam" id="PF00682">
    <property type="entry name" value="HMGL-like"/>
    <property type="match status" value="1"/>
</dbReference>
<dbReference type="CDD" id="cd07937">
    <property type="entry name" value="DRE_TIM_PC_TC_5S"/>
    <property type="match status" value="1"/>
</dbReference>
<keyword evidence="2" id="KW-0547">Nucleotide-binding</keyword>
<dbReference type="EMBL" id="JAHQIW010000939">
    <property type="protein sequence ID" value="KAJ1350726.1"/>
    <property type="molecule type" value="Genomic_DNA"/>
</dbReference>
<dbReference type="FunFam" id="3.20.20.70:FF:000033">
    <property type="entry name" value="Pyruvate carboxylase"/>
    <property type="match status" value="1"/>
</dbReference>
<dbReference type="PANTHER" id="PTHR43778">
    <property type="entry name" value="PYRUVATE CARBOXYLASE"/>
    <property type="match status" value="1"/>
</dbReference>
<gene>
    <name evidence="6" type="primary">PYC1_2</name>
    <name evidence="6" type="ORF">KIN20_006593</name>
</gene>
<dbReference type="InterPro" id="IPR000891">
    <property type="entry name" value="PYR_CT"/>
</dbReference>
<dbReference type="GO" id="GO:0005524">
    <property type="term" value="F:ATP binding"/>
    <property type="evidence" value="ECO:0007669"/>
    <property type="project" value="UniProtKB-KW"/>
</dbReference>
<dbReference type="Proteomes" id="UP001196413">
    <property type="component" value="Unassembled WGS sequence"/>
</dbReference>
<dbReference type="InterPro" id="IPR005482">
    <property type="entry name" value="Biotin_COase_C"/>
</dbReference>
<dbReference type="GO" id="GO:0005737">
    <property type="term" value="C:cytoplasm"/>
    <property type="evidence" value="ECO:0007669"/>
    <property type="project" value="TreeGrafter"/>
</dbReference>
<feature type="domain" description="Biotin carboxylation" evidence="4">
    <location>
        <begin position="1"/>
        <end position="44"/>
    </location>
</feature>
<evidence type="ECO:0000256" key="2">
    <source>
        <dbReference type="ARBA" id="ARBA00022741"/>
    </source>
</evidence>
<keyword evidence="1" id="KW-0436">Ligase</keyword>
<evidence type="ECO:0000259" key="4">
    <source>
        <dbReference type="PROSITE" id="PS50979"/>
    </source>
</evidence>
<name>A0AAD5QL50_PARTN</name>
<evidence type="ECO:0000256" key="1">
    <source>
        <dbReference type="ARBA" id="ARBA00022598"/>
    </source>
</evidence>
<comment type="caution">
    <text evidence="6">The sequence shown here is derived from an EMBL/GenBank/DDBJ whole genome shotgun (WGS) entry which is preliminary data.</text>
</comment>
<dbReference type="SUPFAM" id="SSF51569">
    <property type="entry name" value="Aldolase"/>
    <property type="match status" value="1"/>
</dbReference>
<dbReference type="InterPro" id="IPR013785">
    <property type="entry name" value="Aldolase_TIM"/>
</dbReference>
<protein>
    <submittedName>
        <fullName evidence="6">Pyruvate carboxylase</fullName>
    </submittedName>
</protein>
<dbReference type="InterPro" id="IPR011054">
    <property type="entry name" value="Rudment_hybrid_motif"/>
</dbReference>
<dbReference type="InterPro" id="IPR055268">
    <property type="entry name" value="PCB-like"/>
</dbReference>
<reference evidence="6" key="1">
    <citation type="submission" date="2021-06" db="EMBL/GenBank/DDBJ databases">
        <title>Parelaphostrongylus tenuis whole genome reference sequence.</title>
        <authorList>
            <person name="Garwood T.J."/>
            <person name="Larsen P.A."/>
            <person name="Fountain-Jones N.M."/>
            <person name="Garbe J.R."/>
            <person name="Macchietto M.G."/>
            <person name="Kania S.A."/>
            <person name="Gerhold R.W."/>
            <person name="Richards J.E."/>
            <person name="Wolf T.M."/>
        </authorList>
    </citation>
    <scope>NUCLEOTIDE SEQUENCE</scope>
    <source>
        <strain evidence="6">MNPRO001-30</strain>
        <tissue evidence="6">Meninges</tissue>
    </source>
</reference>
<dbReference type="AlphaFoldDB" id="A0AAD5QL50"/>
<dbReference type="PANTHER" id="PTHR43778:SF2">
    <property type="entry name" value="PYRUVATE CARBOXYLASE, MITOCHONDRIAL"/>
    <property type="match status" value="1"/>
</dbReference>
<organism evidence="6 7">
    <name type="scientific">Parelaphostrongylus tenuis</name>
    <name type="common">Meningeal worm</name>
    <dbReference type="NCBI Taxonomy" id="148309"/>
    <lineage>
        <taxon>Eukaryota</taxon>
        <taxon>Metazoa</taxon>
        <taxon>Ecdysozoa</taxon>
        <taxon>Nematoda</taxon>
        <taxon>Chromadorea</taxon>
        <taxon>Rhabditida</taxon>
        <taxon>Rhabditina</taxon>
        <taxon>Rhabditomorpha</taxon>
        <taxon>Strongyloidea</taxon>
        <taxon>Metastrongylidae</taxon>
        <taxon>Parelaphostrongylus</taxon>
    </lineage>
</organism>
<keyword evidence="6" id="KW-0670">Pyruvate</keyword>
<dbReference type="Gene3D" id="3.30.470.20">
    <property type="entry name" value="ATP-grasp fold, B domain"/>
    <property type="match status" value="1"/>
</dbReference>
<dbReference type="PROSITE" id="PS50979">
    <property type="entry name" value="BC"/>
    <property type="match status" value="1"/>
</dbReference>
<dbReference type="PROSITE" id="PS50991">
    <property type="entry name" value="PYR_CT"/>
    <property type="match status" value="1"/>
</dbReference>
<dbReference type="Pfam" id="PF02785">
    <property type="entry name" value="Biotin_carb_C"/>
    <property type="match status" value="1"/>
</dbReference>
<evidence type="ECO:0000259" key="5">
    <source>
        <dbReference type="PROSITE" id="PS50991"/>
    </source>
</evidence>
<keyword evidence="7" id="KW-1185">Reference proteome</keyword>
<dbReference type="SUPFAM" id="SSF51246">
    <property type="entry name" value="Rudiment single hybrid motif"/>
    <property type="match status" value="1"/>
</dbReference>
<feature type="domain" description="Pyruvate carboxyltransferase" evidence="5">
    <location>
        <begin position="131"/>
        <end position="400"/>
    </location>
</feature>
<dbReference type="SUPFAM" id="SSF89000">
    <property type="entry name" value="post-HMGL domain-like"/>
    <property type="match status" value="1"/>
</dbReference>
<dbReference type="GO" id="GO:0004736">
    <property type="term" value="F:pyruvate carboxylase activity"/>
    <property type="evidence" value="ECO:0007669"/>
    <property type="project" value="TreeGrafter"/>
</dbReference>
<evidence type="ECO:0000313" key="6">
    <source>
        <dbReference type="EMBL" id="KAJ1350726.1"/>
    </source>
</evidence>
<dbReference type="Gene3D" id="3.20.20.70">
    <property type="entry name" value="Aldolase class I"/>
    <property type="match status" value="1"/>
</dbReference>
<dbReference type="Gene3D" id="3.10.600.10">
    <property type="entry name" value="pyruvate carboxylase f1077a mutant domain"/>
    <property type="match status" value="2"/>
</dbReference>
<dbReference type="InterPro" id="IPR011764">
    <property type="entry name" value="Biotin_carboxylation_dom"/>
</dbReference>
<evidence type="ECO:0000256" key="3">
    <source>
        <dbReference type="ARBA" id="ARBA00022840"/>
    </source>
</evidence>
<keyword evidence="3" id="KW-0067">ATP-binding</keyword>
<sequence>MIRALKEFRIRGVKTNIPFLLNVLSQPEFLDASVDTHFIDEHPNLFDFKPSLNRAQKLLNYLSEVQVNGPTTPLATDLKPARVTPPIPPIRPGYLKSAKELNEAPPRGLRDILVKEGPEAFARSVRQRPGCMITDTTFRDAHQSLLATRVRTYDLAQISPFVSHAFPQLYSLENWGGATFDVSMRFLHECPWERLETLRELIPNIPFQCLLRGANAMGYSNYPDNVVNKFCELAVQSGMDVFRVFDCLNYVPNLVVGMEAVGRAGGVVEAAISYTGDVSDKSRTQYDLKYYLDLANELVKAQAHVLAIKDMAGLLKPEAAKILIGALRDKFPDIPIHVHTHDTSGAGVASMLECARAGADVVDAAVDSMSGMTSQPSMGAIVASLQGTPLETGLNLNEISKYSAYWESARMLYGPFECAVTMKSGNADVYKHEIPGGQYTNLQFQAFSLGLGSQFDEVKRMFHEANLALGDIIKVTPSSKIVGDLAQFMVQNNLTRETLVDRADDLSFPKSVVEYMQGYVGQPPYGFPEPLRTKVLRGKPKVDGRPGAEMPPLDFDKMKKELEEKHGRVLRDHDVMSFAMFPSVFDEFERFRTKYGPVDKLPTRIFLTGLDIAEEVDVEIEKGKKLAIQLLAEGKLNDKGEREVFFNLNGQMRSMLVQDNEASKEIVTRAKALPGVSWICRSSNAWGNS</sequence>
<evidence type="ECO:0000313" key="7">
    <source>
        <dbReference type="Proteomes" id="UP001196413"/>
    </source>
</evidence>
<proteinExistence type="predicted"/>
<dbReference type="Pfam" id="PF02436">
    <property type="entry name" value="PYC_OADA"/>
    <property type="match status" value="1"/>
</dbReference>
<accession>A0AAD5QL50</accession>
<dbReference type="InterPro" id="IPR003379">
    <property type="entry name" value="Carboxylase_cons_dom"/>
</dbReference>